<dbReference type="GO" id="GO:0020037">
    <property type="term" value="F:heme binding"/>
    <property type="evidence" value="ECO:0007669"/>
    <property type="project" value="InterPro"/>
</dbReference>
<sequence length="471" mass="51548">MSDPASPLRHRTGTPSPRREGLGSLTTTRLYGTTPATGRDGLWAALRERHGPVAPVELETGVRAWLLLGYHENLAVLQNQHLFSRDTRRWREVVEGRVDLACARPALSWRPNALYADGAEHTRLRSAIADSLARVDMNATARTIRRIADELIDSFVADGRADLISEYANPLPVLVVNSLYGLSDSYGYMLGDLTSIVFSENAERAEDAVGRIHQYFSELVARKRRIPGQDLVSWMLEHPAGLSDHEVAHQAALINNSSHQTTTHLIGNTMRTLFTDEAVRAAYTDAQMTVHELLDHVMWTDTPFQILPARIALQDMRIGDVDIRAGDALLIGFDAAHRDPAVHSDQAGGSRAHLMFGAGPHACPARELARLTATIAVTALQERLGGLRLAVEPEDLRWVPSPFLRGLRELPVVFTPGEPLALGPREGAGRGGSGGDGQSEAGARGGDRDDSDEGHEDDLLSRLLAWWRGRS</sequence>
<dbReference type="eggNOG" id="COG2124">
    <property type="taxonomic scope" value="Bacteria"/>
</dbReference>
<dbReference type="AlphaFoldDB" id="D7AY92"/>
<feature type="region of interest" description="Disordered" evidence="2">
    <location>
        <begin position="1"/>
        <end position="34"/>
    </location>
</feature>
<evidence type="ECO:0000313" key="3">
    <source>
        <dbReference type="EMBL" id="ADH69970.1"/>
    </source>
</evidence>
<evidence type="ECO:0000313" key="4">
    <source>
        <dbReference type="Proteomes" id="UP000002219"/>
    </source>
</evidence>
<dbReference type="Proteomes" id="UP000002219">
    <property type="component" value="Chromosome 1"/>
</dbReference>
<evidence type="ECO:0000256" key="1">
    <source>
        <dbReference type="ARBA" id="ARBA00010617"/>
    </source>
</evidence>
<dbReference type="KEGG" id="nda:Ndas_4583"/>
<dbReference type="SUPFAM" id="SSF48264">
    <property type="entry name" value="Cytochrome P450"/>
    <property type="match status" value="1"/>
</dbReference>
<name>D7AY92_NOCDD</name>
<comment type="similarity">
    <text evidence="1">Belongs to the cytochrome P450 family.</text>
</comment>
<proteinExistence type="inferred from homology"/>
<dbReference type="PANTHER" id="PTHR46696">
    <property type="entry name" value="P450, PUTATIVE (EUROFUNG)-RELATED"/>
    <property type="match status" value="1"/>
</dbReference>
<dbReference type="HOGENOM" id="CLU_033716_1_2_11"/>
<dbReference type="GO" id="GO:0004497">
    <property type="term" value="F:monooxygenase activity"/>
    <property type="evidence" value="ECO:0007669"/>
    <property type="project" value="InterPro"/>
</dbReference>
<feature type="compositionally biased region" description="Polar residues" evidence="2">
    <location>
        <begin position="24"/>
        <end position="34"/>
    </location>
</feature>
<dbReference type="STRING" id="446468.Ndas_4583"/>
<reference evidence="3 4" key="1">
    <citation type="journal article" date="2010" name="Stand. Genomic Sci.">
        <title>Complete genome sequence of Nocardiopsis dassonvillei type strain (IMRU 509).</title>
        <authorList>
            <person name="Sun H."/>
            <person name="Lapidus A."/>
            <person name="Nolan M."/>
            <person name="Lucas S."/>
            <person name="Del Rio T.G."/>
            <person name="Tice H."/>
            <person name="Cheng J.F."/>
            <person name="Tapia R."/>
            <person name="Han C."/>
            <person name="Goodwin L."/>
            <person name="Pitluck S."/>
            <person name="Pagani I."/>
            <person name="Ivanova N."/>
            <person name="Mavromatis K."/>
            <person name="Mikhailova N."/>
            <person name="Pati A."/>
            <person name="Chen A."/>
            <person name="Palaniappan K."/>
            <person name="Land M."/>
            <person name="Hauser L."/>
            <person name="Chang Y.J."/>
            <person name="Jeffries C.D."/>
            <person name="Djao O.D."/>
            <person name="Rohde M."/>
            <person name="Sikorski J."/>
            <person name="Goker M."/>
            <person name="Woyke T."/>
            <person name="Bristow J."/>
            <person name="Eisen J.A."/>
            <person name="Markowitz V."/>
            <person name="Hugenholtz P."/>
            <person name="Kyrpides N.C."/>
            <person name="Klenk H.P."/>
        </authorList>
    </citation>
    <scope>NUCLEOTIDE SEQUENCE [LARGE SCALE GENOMIC DNA]</scope>
    <source>
        <strain evidence="4">ATCC 23218 / DSM 43111 / CIP 107115 / JCM 7437 / KCTC 9190 / NBRC 14626 / NCTC 10488 / NRRL B-5397 / IMRU 509</strain>
    </source>
</reference>
<dbReference type="EMBL" id="CP002040">
    <property type="protein sequence ID" value="ADH69970.1"/>
    <property type="molecule type" value="Genomic_DNA"/>
</dbReference>
<dbReference type="PRINTS" id="PR00359">
    <property type="entry name" value="BP450"/>
</dbReference>
<protein>
    <submittedName>
        <fullName evidence="3">Cytochrome P450</fullName>
    </submittedName>
</protein>
<accession>D7AY92</accession>
<dbReference type="InterPro" id="IPR017972">
    <property type="entry name" value="Cyt_P450_CS"/>
</dbReference>
<feature type="region of interest" description="Disordered" evidence="2">
    <location>
        <begin position="418"/>
        <end position="457"/>
    </location>
</feature>
<gene>
    <name evidence="3" type="ordered locus">Ndas_4583</name>
</gene>
<dbReference type="InterPro" id="IPR002397">
    <property type="entry name" value="Cyt_P450_B"/>
</dbReference>
<dbReference type="GO" id="GO:0005506">
    <property type="term" value="F:iron ion binding"/>
    <property type="evidence" value="ECO:0007669"/>
    <property type="project" value="InterPro"/>
</dbReference>
<dbReference type="Gene3D" id="1.10.630.10">
    <property type="entry name" value="Cytochrome P450"/>
    <property type="match status" value="1"/>
</dbReference>
<dbReference type="InterPro" id="IPR036396">
    <property type="entry name" value="Cyt_P450_sf"/>
</dbReference>
<organism evidence="3 4">
    <name type="scientific">Nocardiopsis dassonvillei (strain ATCC 23218 / DSM 43111 / CIP 107115 / JCM 7437 / KCTC 9190 / NBRC 14626 / NCTC 10488 / NRRL B-5397 / IMRU 509)</name>
    <name type="common">Actinomadura dassonvillei</name>
    <dbReference type="NCBI Taxonomy" id="446468"/>
    <lineage>
        <taxon>Bacteria</taxon>
        <taxon>Bacillati</taxon>
        <taxon>Actinomycetota</taxon>
        <taxon>Actinomycetes</taxon>
        <taxon>Streptosporangiales</taxon>
        <taxon>Nocardiopsidaceae</taxon>
        <taxon>Nocardiopsis</taxon>
    </lineage>
</organism>
<evidence type="ECO:0000256" key="2">
    <source>
        <dbReference type="SAM" id="MobiDB-lite"/>
    </source>
</evidence>
<dbReference type="GO" id="GO:0016705">
    <property type="term" value="F:oxidoreductase activity, acting on paired donors, with incorporation or reduction of molecular oxygen"/>
    <property type="evidence" value="ECO:0007669"/>
    <property type="project" value="InterPro"/>
</dbReference>
<keyword evidence="4" id="KW-1185">Reference proteome</keyword>
<dbReference type="PANTHER" id="PTHR46696:SF1">
    <property type="entry name" value="CYTOCHROME P450 YJIB-RELATED"/>
    <property type="match status" value="1"/>
</dbReference>
<dbReference type="PROSITE" id="PS00086">
    <property type="entry name" value="CYTOCHROME_P450"/>
    <property type="match status" value="1"/>
</dbReference>